<dbReference type="STRING" id="1618350.UR67_C0002G0113"/>
<dbReference type="InterPro" id="IPR006379">
    <property type="entry name" value="HAD-SF_hydro_IIB"/>
</dbReference>
<dbReference type="PANTHER" id="PTHR10000:SF8">
    <property type="entry name" value="HAD SUPERFAMILY HYDROLASE-LIKE, TYPE 3"/>
    <property type="match status" value="1"/>
</dbReference>
<dbReference type="Gene3D" id="3.30.1240.10">
    <property type="match status" value="1"/>
</dbReference>
<dbReference type="InterPro" id="IPR036412">
    <property type="entry name" value="HAD-like_sf"/>
</dbReference>
<evidence type="ECO:0000313" key="2">
    <source>
        <dbReference type="Proteomes" id="UP000034581"/>
    </source>
</evidence>
<keyword evidence="1" id="KW-0378">Hydrolase</keyword>
<organism evidence="1 2">
    <name type="scientific">candidate division CPR3 bacterium GW2011_GWF2_35_18</name>
    <dbReference type="NCBI Taxonomy" id="1618350"/>
    <lineage>
        <taxon>Bacteria</taxon>
        <taxon>Bacteria division CPR3</taxon>
    </lineage>
</organism>
<dbReference type="GO" id="GO:0016791">
    <property type="term" value="F:phosphatase activity"/>
    <property type="evidence" value="ECO:0007669"/>
    <property type="project" value="TreeGrafter"/>
</dbReference>
<dbReference type="Proteomes" id="UP000034581">
    <property type="component" value="Unassembled WGS sequence"/>
</dbReference>
<dbReference type="InterPro" id="IPR023214">
    <property type="entry name" value="HAD_sf"/>
</dbReference>
<dbReference type="SUPFAM" id="SSF56784">
    <property type="entry name" value="HAD-like"/>
    <property type="match status" value="1"/>
</dbReference>
<proteinExistence type="predicted"/>
<dbReference type="GO" id="GO:0005829">
    <property type="term" value="C:cytosol"/>
    <property type="evidence" value="ECO:0007669"/>
    <property type="project" value="TreeGrafter"/>
</dbReference>
<dbReference type="GO" id="GO:0000287">
    <property type="term" value="F:magnesium ion binding"/>
    <property type="evidence" value="ECO:0007669"/>
    <property type="project" value="TreeGrafter"/>
</dbReference>
<dbReference type="PANTHER" id="PTHR10000">
    <property type="entry name" value="PHOSPHOSERINE PHOSPHATASE"/>
    <property type="match status" value="1"/>
</dbReference>
<sequence length="260" mass="30025">MNKKNIRLCVFDIDGTLKQKHVKIDIQTKKIIKKIQDKGIYCTVATGRGFLTTHHELNDLKLNAPLIISDGSCICDSKRKNLFFSSLENIEIERIENYIYRYHNEIKFIGFWDPNHTQLYAFIKPNRKDEFLESIPNIKIKIYRNIENLFELAYRKHPSQIAIITFNNPKPPIKSNAVHDNGNINFVNPGVSKKQAAFILGTHLNISKNEIMVFAHDDDDLPIFDKNFGLNVALRTATSQVKQKADIVLENLDNIFKEIL</sequence>
<dbReference type="Gene3D" id="3.40.50.1000">
    <property type="entry name" value="HAD superfamily/HAD-like"/>
    <property type="match status" value="1"/>
</dbReference>
<accession>A0A0G0BKM1</accession>
<comment type="caution">
    <text evidence="1">The sequence shown here is derived from an EMBL/GenBank/DDBJ whole genome shotgun (WGS) entry which is preliminary data.</text>
</comment>
<name>A0A0G0BKM1_UNCC3</name>
<dbReference type="AlphaFoldDB" id="A0A0G0BKM1"/>
<dbReference type="NCBIfam" id="TIGR01484">
    <property type="entry name" value="HAD-SF-IIB"/>
    <property type="match status" value="1"/>
</dbReference>
<gene>
    <name evidence="1" type="ORF">UR67_C0002G0113</name>
</gene>
<dbReference type="Pfam" id="PF08282">
    <property type="entry name" value="Hydrolase_3"/>
    <property type="match status" value="1"/>
</dbReference>
<reference evidence="1 2" key="1">
    <citation type="journal article" date="2015" name="Nature">
        <title>rRNA introns, odd ribosomes, and small enigmatic genomes across a large radiation of phyla.</title>
        <authorList>
            <person name="Brown C.T."/>
            <person name="Hug L.A."/>
            <person name="Thomas B.C."/>
            <person name="Sharon I."/>
            <person name="Castelle C.J."/>
            <person name="Singh A."/>
            <person name="Wilkins M.J."/>
            <person name="Williams K.H."/>
            <person name="Banfield J.F."/>
        </authorList>
    </citation>
    <scope>NUCLEOTIDE SEQUENCE [LARGE SCALE GENOMIC DNA]</scope>
</reference>
<evidence type="ECO:0000313" key="1">
    <source>
        <dbReference type="EMBL" id="KKP69993.1"/>
    </source>
</evidence>
<protein>
    <submittedName>
        <fullName evidence="1">Cof-like protein hydrolase</fullName>
    </submittedName>
</protein>
<dbReference type="EMBL" id="LBQB01000002">
    <property type="protein sequence ID" value="KKP69993.1"/>
    <property type="molecule type" value="Genomic_DNA"/>
</dbReference>